<protein>
    <submittedName>
        <fullName evidence="1">DUF1501 domain-containing protein</fullName>
    </submittedName>
</protein>
<dbReference type="InterPro" id="IPR010869">
    <property type="entry name" value="DUF1501"/>
</dbReference>
<dbReference type="Pfam" id="PF07394">
    <property type="entry name" value="DUF1501"/>
    <property type="match status" value="1"/>
</dbReference>
<dbReference type="SUPFAM" id="SSF53649">
    <property type="entry name" value="Alkaline phosphatase-like"/>
    <property type="match status" value="1"/>
</dbReference>
<dbReference type="InterPro" id="IPR006311">
    <property type="entry name" value="TAT_signal"/>
</dbReference>
<dbReference type="PANTHER" id="PTHR43737">
    <property type="entry name" value="BLL7424 PROTEIN"/>
    <property type="match status" value="1"/>
</dbReference>
<evidence type="ECO:0000313" key="1">
    <source>
        <dbReference type="EMBL" id="HGT40804.1"/>
    </source>
</evidence>
<dbReference type="PANTHER" id="PTHR43737:SF1">
    <property type="entry name" value="DUF1501 DOMAIN-CONTAINING PROTEIN"/>
    <property type="match status" value="1"/>
</dbReference>
<dbReference type="AlphaFoldDB" id="A0A7C4QR80"/>
<proteinExistence type="predicted"/>
<dbReference type="PROSITE" id="PS51318">
    <property type="entry name" value="TAT"/>
    <property type="match status" value="1"/>
</dbReference>
<reference evidence="1" key="1">
    <citation type="journal article" date="2020" name="mSystems">
        <title>Genome- and Community-Level Interaction Insights into Carbon Utilization and Element Cycling Functions of Hydrothermarchaeota in Hydrothermal Sediment.</title>
        <authorList>
            <person name="Zhou Z."/>
            <person name="Liu Y."/>
            <person name="Xu W."/>
            <person name="Pan J."/>
            <person name="Luo Z.H."/>
            <person name="Li M."/>
        </authorList>
    </citation>
    <scope>NUCLEOTIDE SEQUENCE [LARGE SCALE GENOMIC DNA]</scope>
    <source>
        <strain evidence="1">SpSt-508</strain>
    </source>
</reference>
<dbReference type="InterPro" id="IPR017850">
    <property type="entry name" value="Alkaline_phosphatase_core_sf"/>
</dbReference>
<gene>
    <name evidence="1" type="ORF">ENS64_16285</name>
</gene>
<dbReference type="Gene3D" id="3.40.720.10">
    <property type="entry name" value="Alkaline Phosphatase, subunit A"/>
    <property type="match status" value="1"/>
</dbReference>
<sequence>MQTPINRRRFLRQSWGGLFGLAAAHGWSRLFSAETARSTKHCIVLWMAGGPSQLETFDPKPNTATGGPTRAIDTTVPGLRIAEHLPHIAQRCEHLAILRGLTSPEGDHARGTHLLQTGYPFVQAFPRPSLGAVVSHENGGSDLPHFVSLGARGLGPAYLGADHAPFAVEDPGEVVRLLTELQKQRLQLQRLRVLGAEFERQHLDAALDRRAATLQRLERLLVTPFAKSLDLRTASESDRQRYGDSPFGQRCLLARRLLEAGVKFVEVYHEGWDTHADNFTNVAQLCREIDAPWATLIDDLRASGLWDETVIVWMGEFGRTPQINGNTGRDHFPKVTPVVLGGGRVAGGRSFGHTDRLGLEIESGRVTVPDLFATLLQALGIDPRKEFRTEFGAIAPASDHGSVIDGLL</sequence>
<dbReference type="EMBL" id="DSVQ01000018">
    <property type="protein sequence ID" value="HGT40804.1"/>
    <property type="molecule type" value="Genomic_DNA"/>
</dbReference>
<comment type="caution">
    <text evidence="1">The sequence shown here is derived from an EMBL/GenBank/DDBJ whole genome shotgun (WGS) entry which is preliminary data.</text>
</comment>
<organism evidence="1">
    <name type="scientific">Schlesneria paludicola</name>
    <dbReference type="NCBI Taxonomy" id="360056"/>
    <lineage>
        <taxon>Bacteria</taxon>
        <taxon>Pseudomonadati</taxon>
        <taxon>Planctomycetota</taxon>
        <taxon>Planctomycetia</taxon>
        <taxon>Planctomycetales</taxon>
        <taxon>Planctomycetaceae</taxon>
        <taxon>Schlesneria</taxon>
    </lineage>
</organism>
<accession>A0A7C4QR80</accession>
<name>A0A7C4QR80_9PLAN</name>